<dbReference type="Gene3D" id="1.10.287.500">
    <property type="entry name" value="Helix hairpin bin"/>
    <property type="match status" value="1"/>
</dbReference>
<dbReference type="SUPFAM" id="SSF75708">
    <property type="entry name" value="Chemotaxis phosphatase CheZ"/>
    <property type="match status" value="1"/>
</dbReference>
<organism evidence="1">
    <name type="scientific">marine sediment metagenome</name>
    <dbReference type="NCBI Taxonomy" id="412755"/>
    <lineage>
        <taxon>unclassified sequences</taxon>
        <taxon>metagenomes</taxon>
        <taxon>ecological metagenomes</taxon>
    </lineage>
</organism>
<reference evidence="1" key="1">
    <citation type="journal article" date="2014" name="Front. Microbiol.">
        <title>High frequency of phylogenetically diverse reductive dehalogenase-homologous genes in deep subseafloor sedimentary metagenomes.</title>
        <authorList>
            <person name="Kawai M."/>
            <person name="Futagami T."/>
            <person name="Toyoda A."/>
            <person name="Takaki Y."/>
            <person name="Nishi S."/>
            <person name="Hori S."/>
            <person name="Arai W."/>
            <person name="Tsubouchi T."/>
            <person name="Morono Y."/>
            <person name="Uchiyama I."/>
            <person name="Ito T."/>
            <person name="Fujiyama A."/>
            <person name="Inagaki F."/>
            <person name="Takami H."/>
        </authorList>
    </citation>
    <scope>NUCLEOTIDE SEQUENCE</scope>
    <source>
        <strain evidence="1">Expedition CK06-06</strain>
    </source>
</reference>
<dbReference type="AlphaFoldDB" id="X1CXL6"/>
<accession>X1CXL6</accession>
<protein>
    <recommendedName>
        <fullName evidence="2">Protein phosphatase CheZ</fullName>
    </recommendedName>
</protein>
<evidence type="ECO:0000313" key="1">
    <source>
        <dbReference type="EMBL" id="GAG97682.1"/>
    </source>
</evidence>
<evidence type="ECO:0008006" key="2">
    <source>
        <dbReference type="Google" id="ProtNLM"/>
    </source>
</evidence>
<gene>
    <name evidence="1" type="ORF">S01H4_43288</name>
</gene>
<sequence>MAKRGTAGACVENQNELNTHEMTLIDVLSHTENSVNALRSSLDILDSSIYKEYREIALYIAKTKNEVSQIRTNELRSARVPEAGLELEAVVEAAASATNRIMECAETIMTADPSNPATYHTIINDCIMSIFEACSFQDIAGQRISKVVETLNYIDKRVSKFAKAIDNTENQFPDMCIEKQEALRQKRKTD</sequence>
<name>X1CXL6_9ZZZZ</name>
<dbReference type="EMBL" id="BART01023862">
    <property type="protein sequence ID" value="GAG97682.1"/>
    <property type="molecule type" value="Genomic_DNA"/>
</dbReference>
<comment type="caution">
    <text evidence="1">The sequence shown here is derived from an EMBL/GenBank/DDBJ whole genome shotgun (WGS) entry which is preliminary data.</text>
</comment>
<proteinExistence type="predicted"/>